<keyword evidence="8" id="KW-0342">GTP-binding</keyword>
<dbReference type="InterPro" id="IPR027417">
    <property type="entry name" value="P-loop_NTPase"/>
</dbReference>
<keyword evidence="5" id="KW-0547">Nucleotide-binding</keyword>
<dbReference type="Gene3D" id="3.40.50.300">
    <property type="entry name" value="P-loop containing nucleotide triphosphate hydrolases"/>
    <property type="match status" value="1"/>
</dbReference>
<dbReference type="GO" id="GO:0005525">
    <property type="term" value="F:GTP binding"/>
    <property type="evidence" value="ECO:0007669"/>
    <property type="project" value="UniProtKB-KW"/>
</dbReference>
<evidence type="ECO:0000313" key="12">
    <source>
        <dbReference type="EMBL" id="KAA8652303.1"/>
    </source>
</evidence>
<proteinExistence type="inferred from homology"/>
<evidence type="ECO:0000313" key="13">
    <source>
        <dbReference type="Proteomes" id="UP000324241"/>
    </source>
</evidence>
<evidence type="ECO:0000256" key="4">
    <source>
        <dbReference type="ARBA" id="ARBA00022692"/>
    </source>
</evidence>
<protein>
    <recommendedName>
        <fullName evidence="3">Signal recognition particle receptor subunit beta</fullName>
    </recommendedName>
</protein>
<sequence>MQNHMGWSIGGIATSLLEGNPIAIAITALIAFGLPVLLHLIFYQTVASPSLCNFLLIGPSGAGKTALLSLLETKSSSLAKQSRLTHMSQASALATVSLPASVPTASNRYRSVNDSSLKDISRNPIKYRLKDTPGHGKLRESRVLSELHSMLSSKDNKSKLRGVIFLVDTAALSEVNALREAASYLYDVLLILQRRALRKGRSSIKAASEIPVLVAANKQDLFTALPSRSVQEKLEAEMDRIRKSKSKGIVDVSADSVIEEDEDEILGSSDIRNTFSFKLLEDEVGVRVEVVGGAVKGDEGSIIGTGVRKWEEWIGQCL</sequence>
<evidence type="ECO:0000256" key="8">
    <source>
        <dbReference type="ARBA" id="ARBA00023134"/>
    </source>
</evidence>
<evidence type="ECO:0000256" key="7">
    <source>
        <dbReference type="ARBA" id="ARBA00022989"/>
    </source>
</evidence>
<dbReference type="OrthoDB" id="41266at2759"/>
<dbReference type="RefSeq" id="XP_033431664.1">
    <property type="nucleotide sequence ID" value="XM_033565907.1"/>
</dbReference>
<name>A0A5M9N4Y1_9EURO</name>
<keyword evidence="10" id="KW-0675">Receptor</keyword>
<evidence type="ECO:0000256" key="11">
    <source>
        <dbReference type="SAM" id="Phobius"/>
    </source>
</evidence>
<dbReference type="GO" id="GO:0005789">
    <property type="term" value="C:endoplasmic reticulum membrane"/>
    <property type="evidence" value="ECO:0007669"/>
    <property type="project" value="UniProtKB-SubCell"/>
</dbReference>
<evidence type="ECO:0000256" key="3">
    <source>
        <dbReference type="ARBA" id="ARBA00020256"/>
    </source>
</evidence>
<dbReference type="EMBL" id="QUQM01000002">
    <property type="protein sequence ID" value="KAA8652303.1"/>
    <property type="molecule type" value="Genomic_DNA"/>
</dbReference>
<dbReference type="Pfam" id="PF09439">
    <property type="entry name" value="SRPRB"/>
    <property type="match status" value="1"/>
</dbReference>
<dbReference type="Proteomes" id="UP000324241">
    <property type="component" value="Unassembled WGS sequence"/>
</dbReference>
<evidence type="ECO:0000256" key="5">
    <source>
        <dbReference type="ARBA" id="ARBA00022741"/>
    </source>
</evidence>
<dbReference type="VEuPathDB" id="FungiDB:EYZ11_008863"/>
<dbReference type="InterPro" id="IPR019009">
    <property type="entry name" value="SRP_receptor_beta_su"/>
</dbReference>
<dbReference type="SUPFAM" id="SSF52540">
    <property type="entry name" value="P-loop containing nucleoside triphosphate hydrolases"/>
    <property type="match status" value="1"/>
</dbReference>
<evidence type="ECO:0000256" key="6">
    <source>
        <dbReference type="ARBA" id="ARBA00022824"/>
    </source>
</evidence>
<evidence type="ECO:0000256" key="1">
    <source>
        <dbReference type="ARBA" id="ARBA00004389"/>
    </source>
</evidence>
<accession>A0A5M9N4Y1</accession>
<comment type="subcellular location">
    <subcellularLocation>
        <location evidence="1">Endoplasmic reticulum membrane</location>
        <topology evidence="1">Single-pass membrane protein</topology>
    </subcellularLocation>
</comment>
<comment type="similarity">
    <text evidence="2">Belongs to the SRP receptor beta subunit family.</text>
</comment>
<keyword evidence="9 11" id="KW-0472">Membrane</keyword>
<evidence type="ECO:0000256" key="9">
    <source>
        <dbReference type="ARBA" id="ARBA00023136"/>
    </source>
</evidence>
<reference evidence="12 13" key="1">
    <citation type="submission" date="2019-08" db="EMBL/GenBank/DDBJ databases">
        <title>The genome sequence of a newly discovered highly antifungal drug resistant Aspergillus species, Aspergillus tanneri NIH 1004.</title>
        <authorList>
            <person name="Mounaud S."/>
            <person name="Singh I."/>
            <person name="Joardar V."/>
            <person name="Pakala S."/>
            <person name="Pakala S."/>
            <person name="Venepally P."/>
            <person name="Chung J.K."/>
            <person name="Losada L."/>
            <person name="Nierman W.C."/>
        </authorList>
    </citation>
    <scope>NUCLEOTIDE SEQUENCE [LARGE SCALE GENOMIC DNA]</scope>
    <source>
        <strain evidence="12 13">NIH1004</strain>
    </source>
</reference>
<comment type="caution">
    <text evidence="12">The sequence shown here is derived from an EMBL/GenBank/DDBJ whole genome shotgun (WGS) entry which is preliminary data.</text>
</comment>
<gene>
    <name evidence="12" type="ORF">ATNIH1004_001207</name>
</gene>
<evidence type="ECO:0000256" key="10">
    <source>
        <dbReference type="ARBA" id="ARBA00023170"/>
    </source>
</evidence>
<dbReference type="GeneID" id="54323909"/>
<organism evidence="12 13">
    <name type="scientific">Aspergillus tanneri</name>
    <dbReference type="NCBI Taxonomy" id="1220188"/>
    <lineage>
        <taxon>Eukaryota</taxon>
        <taxon>Fungi</taxon>
        <taxon>Dikarya</taxon>
        <taxon>Ascomycota</taxon>
        <taxon>Pezizomycotina</taxon>
        <taxon>Eurotiomycetes</taxon>
        <taxon>Eurotiomycetidae</taxon>
        <taxon>Eurotiales</taxon>
        <taxon>Aspergillaceae</taxon>
        <taxon>Aspergillus</taxon>
        <taxon>Aspergillus subgen. Circumdati</taxon>
    </lineage>
</organism>
<keyword evidence="7 11" id="KW-1133">Transmembrane helix</keyword>
<keyword evidence="6" id="KW-0256">Endoplasmic reticulum</keyword>
<keyword evidence="4 11" id="KW-0812">Transmembrane</keyword>
<feature type="transmembrane region" description="Helical" evidence="11">
    <location>
        <begin position="21"/>
        <end position="43"/>
    </location>
</feature>
<evidence type="ECO:0000256" key="2">
    <source>
        <dbReference type="ARBA" id="ARBA00005619"/>
    </source>
</evidence>
<dbReference type="AlphaFoldDB" id="A0A5M9N4Y1"/>